<dbReference type="PROSITE" id="PS50097">
    <property type="entry name" value="BTB"/>
    <property type="match status" value="1"/>
</dbReference>
<gene>
    <name evidence="2" type="ORF">K460DRAFT_411672</name>
</gene>
<dbReference type="GeneID" id="63854737"/>
<dbReference type="InterPro" id="IPR011333">
    <property type="entry name" value="SKP1/BTB/POZ_sf"/>
</dbReference>
<dbReference type="EMBL" id="ML976614">
    <property type="protein sequence ID" value="KAF1849865.1"/>
    <property type="molecule type" value="Genomic_DNA"/>
</dbReference>
<dbReference type="SUPFAM" id="SSF54695">
    <property type="entry name" value="POZ domain"/>
    <property type="match status" value="1"/>
</dbReference>
<dbReference type="Pfam" id="PF00651">
    <property type="entry name" value="BTB"/>
    <property type="match status" value="1"/>
</dbReference>
<evidence type="ECO:0000313" key="3">
    <source>
        <dbReference type="Proteomes" id="UP000800039"/>
    </source>
</evidence>
<dbReference type="InterPro" id="IPR000210">
    <property type="entry name" value="BTB/POZ_dom"/>
</dbReference>
<reference evidence="2" key="1">
    <citation type="submission" date="2020-01" db="EMBL/GenBank/DDBJ databases">
        <authorList>
            <consortium name="DOE Joint Genome Institute"/>
            <person name="Haridas S."/>
            <person name="Albert R."/>
            <person name="Binder M."/>
            <person name="Bloem J."/>
            <person name="Labutti K."/>
            <person name="Salamov A."/>
            <person name="Andreopoulos B."/>
            <person name="Baker S.E."/>
            <person name="Barry K."/>
            <person name="Bills G."/>
            <person name="Bluhm B.H."/>
            <person name="Cannon C."/>
            <person name="Castanera R."/>
            <person name="Culley D.E."/>
            <person name="Daum C."/>
            <person name="Ezra D."/>
            <person name="Gonzalez J.B."/>
            <person name="Henrissat B."/>
            <person name="Kuo A."/>
            <person name="Liang C."/>
            <person name="Lipzen A."/>
            <person name="Lutzoni F."/>
            <person name="Magnuson J."/>
            <person name="Mondo S."/>
            <person name="Nolan M."/>
            <person name="Ohm R."/>
            <person name="Pangilinan J."/>
            <person name="Park H.-J."/>
            <person name="Ramirez L."/>
            <person name="Alfaro M."/>
            <person name="Sun H."/>
            <person name="Tritt A."/>
            <person name="Yoshinaga Y."/>
            <person name="Zwiers L.-H."/>
            <person name="Turgeon B.G."/>
            <person name="Goodwin S.B."/>
            <person name="Spatafora J.W."/>
            <person name="Crous P.W."/>
            <person name="Grigoriev I.V."/>
        </authorList>
    </citation>
    <scope>NUCLEOTIDE SEQUENCE</scope>
    <source>
        <strain evidence="2">CBS 394.84</strain>
    </source>
</reference>
<feature type="domain" description="BTB" evidence="1">
    <location>
        <begin position="16"/>
        <end position="81"/>
    </location>
</feature>
<name>A0A9P4GR79_9PLEO</name>
<dbReference type="OrthoDB" id="194443at2759"/>
<dbReference type="PANTHER" id="PTHR47843:SF2">
    <property type="entry name" value="BTB DOMAIN-CONTAINING PROTEIN"/>
    <property type="match status" value="1"/>
</dbReference>
<accession>A0A9P4GR79</accession>
<dbReference type="Gene3D" id="3.30.710.10">
    <property type="entry name" value="Potassium Channel Kv1.1, Chain A"/>
    <property type="match status" value="1"/>
</dbReference>
<comment type="caution">
    <text evidence="2">The sequence shown here is derived from an EMBL/GenBank/DDBJ whole genome shotgun (WGS) entry which is preliminary data.</text>
</comment>
<dbReference type="RefSeq" id="XP_040792428.1">
    <property type="nucleotide sequence ID" value="XM_040937487.1"/>
</dbReference>
<sequence>MPQSKPPTLGTAVTKDVVVIEVGPERKKYYLHKALLVHHSDYFRKALEGPWTEAQEGVIKLEDIEPAVVNWFVHWLYTGTLPGYRDFKEENRIFDSPIEGHMAKLKSYAFAERFLVPEFRKAVNENLVDDISKEGYYIEVHQMLELVQEAFTTIPLDRPILQLLVDVHCSLWTQCCEDDTISVNKLPRAFLVRAMRTLHEELRWERESADEKKVYCYYEHASDEEQKACPNQHMKYDAERDFGFFEERVTCYNCSGYEDSNSED</sequence>
<dbReference type="CDD" id="cd18186">
    <property type="entry name" value="BTB_POZ_ZBTB_KLHL-like"/>
    <property type="match status" value="1"/>
</dbReference>
<dbReference type="PANTHER" id="PTHR47843">
    <property type="entry name" value="BTB DOMAIN-CONTAINING PROTEIN-RELATED"/>
    <property type="match status" value="1"/>
</dbReference>
<dbReference type="Proteomes" id="UP000800039">
    <property type="component" value="Unassembled WGS sequence"/>
</dbReference>
<evidence type="ECO:0000313" key="2">
    <source>
        <dbReference type="EMBL" id="KAF1849865.1"/>
    </source>
</evidence>
<dbReference type="AlphaFoldDB" id="A0A9P4GR79"/>
<protein>
    <recommendedName>
        <fullName evidence="1">BTB domain-containing protein</fullName>
    </recommendedName>
</protein>
<organism evidence="2 3">
    <name type="scientific">Cucurbitaria berberidis CBS 394.84</name>
    <dbReference type="NCBI Taxonomy" id="1168544"/>
    <lineage>
        <taxon>Eukaryota</taxon>
        <taxon>Fungi</taxon>
        <taxon>Dikarya</taxon>
        <taxon>Ascomycota</taxon>
        <taxon>Pezizomycotina</taxon>
        <taxon>Dothideomycetes</taxon>
        <taxon>Pleosporomycetidae</taxon>
        <taxon>Pleosporales</taxon>
        <taxon>Pleosporineae</taxon>
        <taxon>Cucurbitariaceae</taxon>
        <taxon>Cucurbitaria</taxon>
    </lineage>
</organism>
<proteinExistence type="predicted"/>
<dbReference type="SMART" id="SM00225">
    <property type="entry name" value="BTB"/>
    <property type="match status" value="1"/>
</dbReference>
<keyword evidence="3" id="KW-1185">Reference proteome</keyword>
<evidence type="ECO:0000259" key="1">
    <source>
        <dbReference type="PROSITE" id="PS50097"/>
    </source>
</evidence>